<accession>A0A1N7S9D0</accession>
<name>A0A1N7S9D0_9BURK</name>
<protein>
    <submittedName>
        <fullName evidence="1">Uncharacterized protein</fullName>
    </submittedName>
</protein>
<dbReference type="EMBL" id="CYGX02000046">
    <property type="protein sequence ID" value="SIT43990.1"/>
    <property type="molecule type" value="Genomic_DNA"/>
</dbReference>
<evidence type="ECO:0000313" key="2">
    <source>
        <dbReference type="Proteomes" id="UP000187012"/>
    </source>
</evidence>
<proteinExistence type="predicted"/>
<dbReference type="AlphaFoldDB" id="A0A1N7S9D0"/>
<dbReference type="Proteomes" id="UP000187012">
    <property type="component" value="Unassembled WGS sequence"/>
</dbReference>
<organism evidence="1 2">
    <name type="scientific">Paraburkholderia ribeironis</name>
    <dbReference type="NCBI Taxonomy" id="1247936"/>
    <lineage>
        <taxon>Bacteria</taxon>
        <taxon>Pseudomonadati</taxon>
        <taxon>Pseudomonadota</taxon>
        <taxon>Betaproteobacteria</taxon>
        <taxon>Burkholderiales</taxon>
        <taxon>Burkholderiaceae</taxon>
        <taxon>Paraburkholderia</taxon>
    </lineage>
</organism>
<evidence type="ECO:0000313" key="1">
    <source>
        <dbReference type="EMBL" id="SIT43990.1"/>
    </source>
</evidence>
<gene>
    <name evidence="1" type="ORF">BN2475_460001</name>
</gene>
<keyword evidence="2" id="KW-1185">Reference proteome</keyword>
<reference evidence="1 2" key="1">
    <citation type="submission" date="2016-12" db="EMBL/GenBank/DDBJ databases">
        <authorList>
            <person name="Song W.-J."/>
            <person name="Kurnit D.M."/>
        </authorList>
    </citation>
    <scope>NUCLEOTIDE SEQUENCE [LARGE SCALE GENOMIC DNA]</scope>
    <source>
        <strain evidence="1 2">STM7296</strain>
    </source>
</reference>
<sequence length="69" mass="7755">MPDTQQRNSKFYSFVTVGALTRALPDMFYTVRFPSGELKHCVTDDAGRTARCGTDGEQRLAIYLGHREA</sequence>